<protein>
    <recommendedName>
        <fullName evidence="3">Tc1-like transposase DDE domain-containing protein</fullName>
    </recommendedName>
</protein>
<keyword evidence="2" id="KW-1185">Reference proteome</keyword>
<comment type="caution">
    <text evidence="1">The sequence shown here is derived from an EMBL/GenBank/DDBJ whole genome shotgun (WGS) entry which is preliminary data.</text>
</comment>
<evidence type="ECO:0008006" key="3">
    <source>
        <dbReference type="Google" id="ProtNLM"/>
    </source>
</evidence>
<name>A0A2G5V4I0_9PELO</name>
<proteinExistence type="predicted"/>
<dbReference type="Proteomes" id="UP000230233">
    <property type="component" value="Chromosome II"/>
</dbReference>
<sequence length="95" mass="10969">MRKAPVVTGKRDLNRTIQGDYGNPVFGCPACFPDLSISKNNWESMMRKVYNGNKIYDIIPDLNQIIINAWLLVEKKLLENRLNAYGVSNFLCYRQ</sequence>
<evidence type="ECO:0000313" key="2">
    <source>
        <dbReference type="Proteomes" id="UP000230233"/>
    </source>
</evidence>
<organism evidence="1 2">
    <name type="scientific">Caenorhabditis nigoni</name>
    <dbReference type="NCBI Taxonomy" id="1611254"/>
    <lineage>
        <taxon>Eukaryota</taxon>
        <taxon>Metazoa</taxon>
        <taxon>Ecdysozoa</taxon>
        <taxon>Nematoda</taxon>
        <taxon>Chromadorea</taxon>
        <taxon>Rhabditida</taxon>
        <taxon>Rhabditina</taxon>
        <taxon>Rhabditomorpha</taxon>
        <taxon>Rhabditoidea</taxon>
        <taxon>Rhabditidae</taxon>
        <taxon>Peloderinae</taxon>
        <taxon>Caenorhabditis</taxon>
    </lineage>
</organism>
<reference evidence="2" key="1">
    <citation type="submission" date="2017-10" db="EMBL/GenBank/DDBJ databases">
        <title>Rapid genome shrinkage in a self-fertile nematode reveals novel sperm competition proteins.</title>
        <authorList>
            <person name="Yin D."/>
            <person name="Schwarz E.M."/>
            <person name="Thomas C.G."/>
            <person name="Felde R.L."/>
            <person name="Korf I.F."/>
            <person name="Cutter A.D."/>
            <person name="Schartner C.M."/>
            <person name="Ralston E.J."/>
            <person name="Meyer B.J."/>
            <person name="Haag E.S."/>
        </authorList>
    </citation>
    <scope>NUCLEOTIDE SEQUENCE [LARGE SCALE GENOMIC DNA]</scope>
    <source>
        <strain evidence="2">JU1422</strain>
    </source>
</reference>
<evidence type="ECO:0000313" key="1">
    <source>
        <dbReference type="EMBL" id="PIC46416.1"/>
    </source>
</evidence>
<dbReference type="AlphaFoldDB" id="A0A2G5V4I0"/>
<gene>
    <name evidence="1" type="primary">Cnig_chr_II.g6116</name>
    <name evidence="1" type="ORF">B9Z55_006116</name>
</gene>
<dbReference type="EMBL" id="PDUG01000002">
    <property type="protein sequence ID" value="PIC46416.1"/>
    <property type="molecule type" value="Genomic_DNA"/>
</dbReference>
<accession>A0A2G5V4I0</accession>